<sequence>MANSGLFRLFGGECLVAACGLRPYALRRRVGHGASAQPRAWGWRASAWSRLVASGLTLCGEGLDTCLVAACGLRPYALRRRVGHGASAQPRAWGWRASAWSRLVASGLTLCGEGLDTVLVPNPVLGAGVLVPGRGLWPPALRFAAKGWTRVGYGASAQPRAWGWRASAWSRLVASGLTLCGEGLDTVLVLNPVLGAGVLVPGRGLWPPT</sequence>
<evidence type="ECO:0000313" key="2">
    <source>
        <dbReference type="Proteomes" id="UP001620626"/>
    </source>
</evidence>
<name>A0ABD2I8Y2_9BILA</name>
<organism evidence="1 2">
    <name type="scientific">Heterodera trifolii</name>
    <dbReference type="NCBI Taxonomy" id="157864"/>
    <lineage>
        <taxon>Eukaryota</taxon>
        <taxon>Metazoa</taxon>
        <taxon>Ecdysozoa</taxon>
        <taxon>Nematoda</taxon>
        <taxon>Chromadorea</taxon>
        <taxon>Rhabditida</taxon>
        <taxon>Tylenchina</taxon>
        <taxon>Tylenchomorpha</taxon>
        <taxon>Tylenchoidea</taxon>
        <taxon>Heteroderidae</taxon>
        <taxon>Heteroderinae</taxon>
        <taxon>Heterodera</taxon>
    </lineage>
</organism>
<reference evidence="1 2" key="1">
    <citation type="submission" date="2024-10" db="EMBL/GenBank/DDBJ databases">
        <authorList>
            <person name="Kim D."/>
        </authorList>
    </citation>
    <scope>NUCLEOTIDE SEQUENCE [LARGE SCALE GENOMIC DNA]</scope>
    <source>
        <strain evidence="1">BH-2024</strain>
    </source>
</reference>
<protein>
    <submittedName>
        <fullName evidence="1">Uncharacterized protein</fullName>
    </submittedName>
</protein>
<evidence type="ECO:0000313" key="1">
    <source>
        <dbReference type="EMBL" id="KAL3075586.1"/>
    </source>
</evidence>
<dbReference type="EMBL" id="JBICBT010001270">
    <property type="protein sequence ID" value="KAL3075586.1"/>
    <property type="molecule type" value="Genomic_DNA"/>
</dbReference>
<dbReference type="Proteomes" id="UP001620626">
    <property type="component" value="Unassembled WGS sequence"/>
</dbReference>
<comment type="caution">
    <text evidence="1">The sequence shown here is derived from an EMBL/GenBank/DDBJ whole genome shotgun (WGS) entry which is preliminary data.</text>
</comment>
<gene>
    <name evidence="1" type="ORF">niasHT_034953</name>
</gene>
<keyword evidence="2" id="KW-1185">Reference proteome</keyword>
<proteinExistence type="predicted"/>
<accession>A0ABD2I8Y2</accession>
<dbReference type="AlphaFoldDB" id="A0ABD2I8Y2"/>